<evidence type="ECO:0008006" key="2">
    <source>
        <dbReference type="Google" id="ProtNLM"/>
    </source>
</evidence>
<protein>
    <recommendedName>
        <fullName evidence="2">Lipoprotein</fullName>
    </recommendedName>
</protein>
<evidence type="ECO:0000313" key="1">
    <source>
        <dbReference type="EMBL" id="SFZ97817.1"/>
    </source>
</evidence>
<gene>
    <name evidence="1" type="ORF">MNB_SV-5-188</name>
</gene>
<reference evidence="1" key="1">
    <citation type="submission" date="2016-10" db="EMBL/GenBank/DDBJ databases">
        <authorList>
            <person name="de Groot N.N."/>
        </authorList>
    </citation>
    <scope>NUCLEOTIDE SEQUENCE</scope>
</reference>
<dbReference type="PROSITE" id="PS51257">
    <property type="entry name" value="PROKAR_LIPOPROTEIN"/>
    <property type="match status" value="1"/>
</dbReference>
<organism evidence="1">
    <name type="scientific">hydrothermal vent metagenome</name>
    <dbReference type="NCBI Taxonomy" id="652676"/>
    <lineage>
        <taxon>unclassified sequences</taxon>
        <taxon>metagenomes</taxon>
        <taxon>ecological metagenomes</taxon>
    </lineage>
</organism>
<proteinExistence type="predicted"/>
<dbReference type="AlphaFoldDB" id="A0A1W1ECP6"/>
<sequence length="114" mass="13224">MKKRIFIALIAALSFTACTNTSSVAPQQVYQAPTDAKMAKFKPVMTEVALSTRNDPNYNKMTIKPADKEWFQLLMYRLWDRQITRTQFVTEGVSRYPGHTYEYNFIANGFQKRS</sequence>
<accession>A0A1W1ECP6</accession>
<name>A0A1W1ECP6_9ZZZZ</name>
<dbReference type="EMBL" id="FPKX01000020">
    <property type="protein sequence ID" value="SFZ97817.1"/>
    <property type="molecule type" value="Genomic_DNA"/>
</dbReference>